<comment type="caution">
    <text evidence="2">The sequence shown here is derived from an EMBL/GenBank/DDBJ whole genome shotgun (WGS) entry which is preliminary data.</text>
</comment>
<dbReference type="PANTHER" id="PTHR37318:SF1">
    <property type="entry name" value="BSL7504 PROTEIN"/>
    <property type="match status" value="1"/>
</dbReference>
<keyword evidence="2" id="KW-0238">DNA-binding</keyword>
<dbReference type="RefSeq" id="WP_183500826.1">
    <property type="nucleotide sequence ID" value="NZ_BAABCO010000003.1"/>
</dbReference>
<sequence>MDELDPVIHVQARLRIVTILDTLGAGDSLSFPRLQALLGATSGNLATHLRKLEDSDYIRVRKVIEGRAPVTYIALTDDGRHAFRRYKKNLRALLEETS</sequence>
<dbReference type="SUPFAM" id="SSF46785">
    <property type="entry name" value="Winged helix' DNA-binding domain"/>
    <property type="match status" value="1"/>
</dbReference>
<feature type="domain" description="Winged helix DNA-binding" evidence="1">
    <location>
        <begin position="18"/>
        <end position="93"/>
    </location>
</feature>
<organism evidence="2 3">
    <name type="scientific">Microbacterium invictum</name>
    <dbReference type="NCBI Taxonomy" id="515415"/>
    <lineage>
        <taxon>Bacteria</taxon>
        <taxon>Bacillati</taxon>
        <taxon>Actinomycetota</taxon>
        <taxon>Actinomycetes</taxon>
        <taxon>Micrococcales</taxon>
        <taxon>Microbacteriaceae</taxon>
        <taxon>Microbacterium</taxon>
    </lineage>
</organism>
<accession>A0AA40SRX8</accession>
<dbReference type="Proteomes" id="UP000549113">
    <property type="component" value="Unassembled WGS sequence"/>
</dbReference>
<protein>
    <submittedName>
        <fullName evidence="2">DNA-binding MarR family transcriptional regulator</fullName>
    </submittedName>
</protein>
<dbReference type="GO" id="GO:0003677">
    <property type="term" value="F:DNA binding"/>
    <property type="evidence" value="ECO:0007669"/>
    <property type="project" value="UniProtKB-KW"/>
</dbReference>
<dbReference type="AlphaFoldDB" id="A0AA40SRX8"/>
<gene>
    <name evidence="2" type="ORF">BKA10_003134</name>
</gene>
<dbReference type="EMBL" id="JACIFH010000001">
    <property type="protein sequence ID" value="MBB4141340.1"/>
    <property type="molecule type" value="Genomic_DNA"/>
</dbReference>
<dbReference type="InterPro" id="IPR036388">
    <property type="entry name" value="WH-like_DNA-bd_sf"/>
</dbReference>
<reference evidence="2 3" key="1">
    <citation type="submission" date="2020-08" db="EMBL/GenBank/DDBJ databases">
        <title>Sequencing the genomes of 1000 actinobacteria strains.</title>
        <authorList>
            <person name="Klenk H.-P."/>
        </authorList>
    </citation>
    <scope>NUCLEOTIDE SEQUENCE [LARGE SCALE GENOMIC DNA]</scope>
    <source>
        <strain evidence="2 3">DSM 19600</strain>
    </source>
</reference>
<dbReference type="Pfam" id="PF13601">
    <property type="entry name" value="HTH_34"/>
    <property type="match status" value="1"/>
</dbReference>
<name>A0AA40SRX8_9MICO</name>
<keyword evidence="3" id="KW-1185">Reference proteome</keyword>
<dbReference type="PANTHER" id="PTHR37318">
    <property type="entry name" value="BSL7504 PROTEIN"/>
    <property type="match status" value="1"/>
</dbReference>
<evidence type="ECO:0000313" key="2">
    <source>
        <dbReference type="EMBL" id="MBB4141340.1"/>
    </source>
</evidence>
<evidence type="ECO:0000313" key="3">
    <source>
        <dbReference type="Proteomes" id="UP000549113"/>
    </source>
</evidence>
<evidence type="ECO:0000259" key="1">
    <source>
        <dbReference type="Pfam" id="PF13601"/>
    </source>
</evidence>
<dbReference type="InterPro" id="IPR036390">
    <property type="entry name" value="WH_DNA-bd_sf"/>
</dbReference>
<dbReference type="Gene3D" id="1.10.10.10">
    <property type="entry name" value="Winged helix-like DNA-binding domain superfamily/Winged helix DNA-binding domain"/>
    <property type="match status" value="1"/>
</dbReference>
<dbReference type="InterPro" id="IPR027395">
    <property type="entry name" value="WH_DNA-bd_dom"/>
</dbReference>
<proteinExistence type="predicted"/>